<dbReference type="EMBL" id="UYRT01031959">
    <property type="protein sequence ID" value="VDK74194.1"/>
    <property type="molecule type" value="Genomic_DNA"/>
</dbReference>
<dbReference type="WBParaSite" id="GPUH_0000959801-mRNA-1">
    <property type="protein sequence ID" value="GPUH_0000959801-mRNA-1"/>
    <property type="gene ID" value="GPUH_0000959801"/>
</dbReference>
<keyword evidence="2" id="KW-1185">Reference proteome</keyword>
<evidence type="ECO:0000313" key="2">
    <source>
        <dbReference type="Proteomes" id="UP000271098"/>
    </source>
</evidence>
<organism evidence="3">
    <name type="scientific">Gongylonema pulchrum</name>
    <dbReference type="NCBI Taxonomy" id="637853"/>
    <lineage>
        <taxon>Eukaryota</taxon>
        <taxon>Metazoa</taxon>
        <taxon>Ecdysozoa</taxon>
        <taxon>Nematoda</taxon>
        <taxon>Chromadorea</taxon>
        <taxon>Rhabditida</taxon>
        <taxon>Spirurina</taxon>
        <taxon>Spiruromorpha</taxon>
        <taxon>Spiruroidea</taxon>
        <taxon>Gongylonematidae</taxon>
        <taxon>Gongylonema</taxon>
    </lineage>
</organism>
<reference evidence="3" key="1">
    <citation type="submission" date="2016-06" db="UniProtKB">
        <authorList>
            <consortium name="WormBaseParasite"/>
        </authorList>
    </citation>
    <scope>IDENTIFICATION</scope>
</reference>
<dbReference type="AlphaFoldDB" id="A0A183DLJ6"/>
<proteinExistence type="predicted"/>
<name>A0A183DLJ6_9BILA</name>
<protein>
    <submittedName>
        <fullName evidence="1 3">Uncharacterized protein</fullName>
    </submittedName>
</protein>
<reference evidence="1 2" key="2">
    <citation type="submission" date="2018-11" db="EMBL/GenBank/DDBJ databases">
        <authorList>
            <consortium name="Pathogen Informatics"/>
        </authorList>
    </citation>
    <scope>NUCLEOTIDE SEQUENCE [LARGE SCALE GENOMIC DNA]</scope>
</reference>
<evidence type="ECO:0000313" key="3">
    <source>
        <dbReference type="WBParaSite" id="GPUH_0000959801-mRNA-1"/>
    </source>
</evidence>
<evidence type="ECO:0000313" key="1">
    <source>
        <dbReference type="EMBL" id="VDK74194.1"/>
    </source>
</evidence>
<dbReference type="Proteomes" id="UP000271098">
    <property type="component" value="Unassembled WGS sequence"/>
</dbReference>
<sequence>MEKEMLKLATKESQLQLLQQVLAATDADAEEEDIKEESLDGSRDVKIMRKEGSFSSFSGSNSISYTQKTKAVKEEDRHPLFRRFRAFK</sequence>
<accession>A0A183DLJ6</accession>
<gene>
    <name evidence="1" type="ORF">GPUH_LOCUS9585</name>
</gene>